<evidence type="ECO:0000313" key="2">
    <source>
        <dbReference type="Proteomes" id="UP001497516"/>
    </source>
</evidence>
<reference evidence="1 2" key="1">
    <citation type="submission" date="2024-04" db="EMBL/GenBank/DDBJ databases">
        <authorList>
            <person name="Fracassetti M."/>
        </authorList>
    </citation>
    <scope>NUCLEOTIDE SEQUENCE [LARGE SCALE GENOMIC DNA]</scope>
</reference>
<dbReference type="Proteomes" id="UP001497516">
    <property type="component" value="Chromosome 5"/>
</dbReference>
<dbReference type="AlphaFoldDB" id="A0AAV2EP74"/>
<accession>A0AAV2EP74</accession>
<dbReference type="EMBL" id="OZ034818">
    <property type="protein sequence ID" value="CAL1387746.1"/>
    <property type="molecule type" value="Genomic_DNA"/>
</dbReference>
<name>A0AAV2EP74_9ROSI</name>
<organism evidence="1 2">
    <name type="scientific">Linum trigynum</name>
    <dbReference type="NCBI Taxonomy" id="586398"/>
    <lineage>
        <taxon>Eukaryota</taxon>
        <taxon>Viridiplantae</taxon>
        <taxon>Streptophyta</taxon>
        <taxon>Embryophyta</taxon>
        <taxon>Tracheophyta</taxon>
        <taxon>Spermatophyta</taxon>
        <taxon>Magnoliopsida</taxon>
        <taxon>eudicotyledons</taxon>
        <taxon>Gunneridae</taxon>
        <taxon>Pentapetalae</taxon>
        <taxon>rosids</taxon>
        <taxon>fabids</taxon>
        <taxon>Malpighiales</taxon>
        <taxon>Linaceae</taxon>
        <taxon>Linum</taxon>
    </lineage>
</organism>
<keyword evidence="2" id="KW-1185">Reference proteome</keyword>
<proteinExistence type="predicted"/>
<protein>
    <submittedName>
        <fullName evidence="1">Uncharacterized protein</fullName>
    </submittedName>
</protein>
<sequence length="97" mass="11078">MSKFIFKVANPPYPLFCHTGHEELGRSASKAKFKGRARKRIQDNKLGASNISSRRMFTITVGIVHLSFSFRRPVFTANPKPDTHLIDSYLKKKGNER</sequence>
<gene>
    <name evidence="1" type="ORF">LTRI10_LOCUS28710</name>
</gene>
<evidence type="ECO:0000313" key="1">
    <source>
        <dbReference type="EMBL" id="CAL1387746.1"/>
    </source>
</evidence>